<proteinExistence type="predicted"/>
<dbReference type="Gene3D" id="1.10.10.10">
    <property type="entry name" value="Winged helix-like DNA-binding domain superfamily/Winged helix DNA-binding domain"/>
    <property type="match status" value="1"/>
</dbReference>
<dbReference type="AlphaFoldDB" id="A0A1Y2MQE8"/>
<dbReference type="STRING" id="2074.BG845_04759"/>
<feature type="region of interest" description="Disordered" evidence="1">
    <location>
        <begin position="1"/>
        <end position="48"/>
    </location>
</feature>
<dbReference type="EMBL" id="MIGB01000030">
    <property type="protein sequence ID" value="OSY37456.1"/>
    <property type="molecule type" value="Genomic_DNA"/>
</dbReference>
<feature type="compositionally biased region" description="Basic and acidic residues" evidence="1">
    <location>
        <begin position="36"/>
        <end position="48"/>
    </location>
</feature>
<dbReference type="OrthoDB" id="3215396at2"/>
<evidence type="ECO:0000256" key="1">
    <source>
        <dbReference type="SAM" id="MobiDB-lite"/>
    </source>
</evidence>
<comment type="caution">
    <text evidence="2">The sequence shown here is derived from an EMBL/GenBank/DDBJ whole genome shotgun (WGS) entry which is preliminary data.</text>
</comment>
<name>A0A1Y2MQE8_PSEAH</name>
<organism evidence="2 3">
    <name type="scientific">Pseudonocardia autotrophica</name>
    <name type="common">Amycolata autotrophica</name>
    <name type="synonym">Nocardia autotrophica</name>
    <dbReference type="NCBI Taxonomy" id="2074"/>
    <lineage>
        <taxon>Bacteria</taxon>
        <taxon>Bacillati</taxon>
        <taxon>Actinomycetota</taxon>
        <taxon>Actinomycetes</taxon>
        <taxon>Pseudonocardiales</taxon>
        <taxon>Pseudonocardiaceae</taxon>
        <taxon>Pseudonocardia</taxon>
    </lineage>
</organism>
<accession>A0A1Y2MQE8</accession>
<evidence type="ECO:0000313" key="2">
    <source>
        <dbReference type="EMBL" id="OSY37456.1"/>
    </source>
</evidence>
<keyword evidence="3" id="KW-1185">Reference proteome</keyword>
<dbReference type="InterPro" id="IPR036388">
    <property type="entry name" value="WH-like_DNA-bd_sf"/>
</dbReference>
<reference evidence="2 3" key="1">
    <citation type="submission" date="2016-09" db="EMBL/GenBank/DDBJ databases">
        <title>Pseudonocardia autotrophica DSM535, a candidate organism with high potential of specific P450 cytochromes.</title>
        <authorList>
            <person name="Grumaz C."/>
            <person name="Vainshtein Y."/>
            <person name="Kirstahler P."/>
            <person name="Sohn K."/>
        </authorList>
    </citation>
    <scope>NUCLEOTIDE SEQUENCE [LARGE SCALE GENOMIC DNA]</scope>
    <source>
        <strain evidence="2 3">DSM 535</strain>
    </source>
</reference>
<dbReference type="RefSeq" id="WP_085914916.1">
    <property type="nucleotide sequence ID" value="NZ_AP018920.1"/>
</dbReference>
<dbReference type="Proteomes" id="UP000194360">
    <property type="component" value="Unassembled WGS sequence"/>
</dbReference>
<evidence type="ECO:0000313" key="3">
    <source>
        <dbReference type="Proteomes" id="UP000194360"/>
    </source>
</evidence>
<sequence length="271" mass="30521">MDRARAARPWLGEQSRRDPWRADEALQPAEDDADDGHEQREDEATRARREKIERLAADVDLHLRLALIGFTGPEYREFQTELTRYGLDVMTGWLRTGKIFAKMNEARLGIAHPPEGALDRDAQDELAGETVAIALYRFHHDVLLRGKWDPRKGASLTTYFIGQCKIRFANIYRAWLDKETGGALLVDPTAADPGIDAPTAAIDGPEWKAVARGYIRRGTRAVRDPRVHRALELIAADHTQAEIAVDLGLSEKTIERMLANNRDRIRKLGIA</sequence>
<protein>
    <submittedName>
        <fullName evidence="2">Uncharacterized protein</fullName>
    </submittedName>
</protein>
<gene>
    <name evidence="2" type="ORF">BG845_04759</name>
</gene>
<feature type="compositionally biased region" description="Basic and acidic residues" evidence="1">
    <location>
        <begin position="14"/>
        <end position="24"/>
    </location>
</feature>